<dbReference type="SMART" id="SM00554">
    <property type="entry name" value="FAS1"/>
    <property type="match status" value="1"/>
</dbReference>
<dbReference type="PROSITE" id="PS50213">
    <property type="entry name" value="FAS1"/>
    <property type="match status" value="1"/>
</dbReference>
<dbReference type="InterPro" id="IPR036378">
    <property type="entry name" value="FAS1_dom_sf"/>
</dbReference>
<dbReference type="InterPro" id="IPR000782">
    <property type="entry name" value="FAS1_domain"/>
</dbReference>
<feature type="signal peptide" evidence="11">
    <location>
        <begin position="1"/>
        <end position="23"/>
    </location>
</feature>
<keyword evidence="7" id="KW-0472">Membrane</keyword>
<evidence type="ECO:0000256" key="3">
    <source>
        <dbReference type="ARBA" id="ARBA00022475"/>
    </source>
</evidence>
<dbReference type="Pfam" id="PF02469">
    <property type="entry name" value="Fasciclin"/>
    <property type="match status" value="1"/>
</dbReference>
<comment type="similarity">
    <text evidence="2">Belongs to the fasciclin-like AGP family.</text>
</comment>
<dbReference type="InterPro" id="IPR045003">
    <property type="entry name" value="FLA_A"/>
</dbReference>
<feature type="chain" id="PRO_5032590491" evidence="11">
    <location>
        <begin position="24"/>
        <end position="252"/>
    </location>
</feature>
<evidence type="ECO:0000256" key="10">
    <source>
        <dbReference type="SAM" id="MobiDB-lite"/>
    </source>
</evidence>
<proteinExistence type="inferred from homology"/>
<dbReference type="GO" id="GO:0098552">
    <property type="term" value="C:side of membrane"/>
    <property type="evidence" value="ECO:0007669"/>
    <property type="project" value="UniProtKB-KW"/>
</dbReference>
<evidence type="ECO:0000256" key="5">
    <source>
        <dbReference type="ARBA" id="ARBA00022729"/>
    </source>
</evidence>
<evidence type="ECO:0000259" key="12">
    <source>
        <dbReference type="PROSITE" id="PS50213"/>
    </source>
</evidence>
<feature type="compositionally biased region" description="Low complexity" evidence="10">
    <location>
        <begin position="207"/>
        <end position="227"/>
    </location>
</feature>
<comment type="caution">
    <text evidence="13">The sequence shown here is derived from an EMBL/GenBank/DDBJ whole genome shotgun (WGS) entry which is preliminary data.</text>
</comment>
<comment type="function">
    <text evidence="9">May be a cell surface adhesion protein.</text>
</comment>
<keyword evidence="3" id="KW-1003">Cell membrane</keyword>
<dbReference type="SUPFAM" id="SSF82153">
    <property type="entry name" value="FAS1 domain"/>
    <property type="match status" value="1"/>
</dbReference>
<evidence type="ECO:0000256" key="1">
    <source>
        <dbReference type="ARBA" id="ARBA00004609"/>
    </source>
</evidence>
<sequence>MASSSLSFSFLIFTIFLFSSTHAKTAPVAPGPTPAQLSLTTILEKGSQYTTLLRLLKETQVSTQIASQLKSSYDGLTIFAPTDNAFNQLKAGTLNSLTAQEQVELVLYHVLPRFYSLTTFQSASNPVYTQASGNDGVYTINVTTTSNQLNVSTGVNDTPVSSVLYSDFPLAVYSVDSVLLPQALFGPKPPAGAPAPLPAKKKTKKNPISTTAAAPISSADADSTTSDASWRGQNAGWSLVFGVGFGALSYLM</sequence>
<dbReference type="PANTHER" id="PTHR32077">
    <property type="entry name" value="FASCICLIN-LIKE ARABINOGALACTAN PROTEIN"/>
    <property type="match status" value="1"/>
</dbReference>
<evidence type="ECO:0000256" key="2">
    <source>
        <dbReference type="ARBA" id="ARBA00007843"/>
    </source>
</evidence>
<dbReference type="PANTHER" id="PTHR32077:SF54">
    <property type="entry name" value="FASCICLIN-LIKE ARABINOGALACTAN PROTEIN 13-RELATED"/>
    <property type="match status" value="1"/>
</dbReference>
<evidence type="ECO:0000313" key="13">
    <source>
        <dbReference type="EMBL" id="KAF3332585.1"/>
    </source>
</evidence>
<keyword evidence="8" id="KW-0325">Glycoprotein</keyword>
<keyword evidence="5 11" id="KW-0732">Signal</keyword>
<name>A0A833QSK4_9POAL</name>
<evidence type="ECO:0000256" key="9">
    <source>
        <dbReference type="ARBA" id="ARBA00024686"/>
    </source>
</evidence>
<gene>
    <name evidence="13" type="ORF">FCM35_KLT02162</name>
</gene>
<dbReference type="OrthoDB" id="286301at2759"/>
<dbReference type="Proteomes" id="UP000623129">
    <property type="component" value="Unassembled WGS sequence"/>
</dbReference>
<evidence type="ECO:0000256" key="6">
    <source>
        <dbReference type="ARBA" id="ARBA00022974"/>
    </source>
</evidence>
<dbReference type="AlphaFoldDB" id="A0A833QSK4"/>
<keyword evidence="14" id="KW-1185">Reference proteome</keyword>
<evidence type="ECO:0000313" key="14">
    <source>
        <dbReference type="Proteomes" id="UP000623129"/>
    </source>
</evidence>
<feature type="region of interest" description="Disordered" evidence="10">
    <location>
        <begin position="191"/>
        <end position="227"/>
    </location>
</feature>
<evidence type="ECO:0000256" key="8">
    <source>
        <dbReference type="ARBA" id="ARBA00023180"/>
    </source>
</evidence>
<dbReference type="Gene3D" id="2.30.180.10">
    <property type="entry name" value="FAS1 domain"/>
    <property type="match status" value="1"/>
</dbReference>
<keyword evidence="6" id="KW-0654">Proteoglycan</keyword>
<reference evidence="13" key="1">
    <citation type="submission" date="2020-01" db="EMBL/GenBank/DDBJ databases">
        <title>Genome sequence of Kobresia littledalei, the first chromosome-level genome in the family Cyperaceae.</title>
        <authorList>
            <person name="Qu G."/>
        </authorList>
    </citation>
    <scope>NUCLEOTIDE SEQUENCE</scope>
    <source>
        <strain evidence="13">C.B.Clarke</strain>
        <tissue evidence="13">Leaf</tissue>
    </source>
</reference>
<protein>
    <submittedName>
        <fullName evidence="13">Fasciclin-like arabinogalactan protein 6</fullName>
    </submittedName>
</protein>
<dbReference type="EMBL" id="SWLB01000011">
    <property type="protein sequence ID" value="KAF3332585.1"/>
    <property type="molecule type" value="Genomic_DNA"/>
</dbReference>
<evidence type="ECO:0000256" key="7">
    <source>
        <dbReference type="ARBA" id="ARBA00023136"/>
    </source>
</evidence>
<keyword evidence="4" id="KW-0336">GPI-anchor</keyword>
<feature type="domain" description="FAS1" evidence="12">
    <location>
        <begin position="36"/>
        <end position="179"/>
    </location>
</feature>
<accession>A0A833QSK4</accession>
<dbReference type="GO" id="GO:0009834">
    <property type="term" value="P:plant-type secondary cell wall biogenesis"/>
    <property type="evidence" value="ECO:0007669"/>
    <property type="project" value="UniProtKB-ARBA"/>
</dbReference>
<dbReference type="FunFam" id="2.30.180.10:FF:000006">
    <property type="entry name" value="Fasciclin-like arabinogalactan protein 11"/>
    <property type="match status" value="1"/>
</dbReference>
<evidence type="ECO:0000256" key="4">
    <source>
        <dbReference type="ARBA" id="ARBA00022622"/>
    </source>
</evidence>
<keyword evidence="4" id="KW-0449">Lipoprotein</keyword>
<comment type="subcellular location">
    <subcellularLocation>
        <location evidence="1">Cell membrane</location>
        <topology evidence="1">Lipid-anchor</topology>
        <topology evidence="1">GPI-anchor</topology>
    </subcellularLocation>
</comment>
<dbReference type="GO" id="GO:0005886">
    <property type="term" value="C:plasma membrane"/>
    <property type="evidence" value="ECO:0007669"/>
    <property type="project" value="UniProtKB-SubCell"/>
</dbReference>
<organism evidence="13 14">
    <name type="scientific">Carex littledalei</name>
    <dbReference type="NCBI Taxonomy" id="544730"/>
    <lineage>
        <taxon>Eukaryota</taxon>
        <taxon>Viridiplantae</taxon>
        <taxon>Streptophyta</taxon>
        <taxon>Embryophyta</taxon>
        <taxon>Tracheophyta</taxon>
        <taxon>Spermatophyta</taxon>
        <taxon>Magnoliopsida</taxon>
        <taxon>Liliopsida</taxon>
        <taxon>Poales</taxon>
        <taxon>Cyperaceae</taxon>
        <taxon>Cyperoideae</taxon>
        <taxon>Cariceae</taxon>
        <taxon>Carex</taxon>
        <taxon>Carex subgen. Euthyceras</taxon>
    </lineage>
</organism>
<evidence type="ECO:0000256" key="11">
    <source>
        <dbReference type="SAM" id="SignalP"/>
    </source>
</evidence>